<evidence type="ECO:0000256" key="5">
    <source>
        <dbReference type="RuleBase" id="RU365059"/>
    </source>
</evidence>
<evidence type="ECO:0000256" key="2">
    <source>
        <dbReference type="ARBA" id="ARBA00022741"/>
    </source>
</evidence>
<dbReference type="SUPFAM" id="SSF52540">
    <property type="entry name" value="P-loop containing nucleoside triphosphate hydrolases"/>
    <property type="match status" value="1"/>
</dbReference>
<keyword evidence="4 5" id="KW-0342">GTP-binding</keyword>
<evidence type="ECO:0000256" key="1">
    <source>
        <dbReference type="ARBA" id="ARBA00005290"/>
    </source>
</evidence>
<sequence length="240" mass="26856">MYGVLVIGAPGSGKSTFVSGLSDMFTQELITVEEVMDRLDLGPNGALKYCIETLCENKDWLLQKIMDNKDTYIVIDCPGQVELYKSEGELWKVIRHLEKAGIRLCALHLSDSLYCNDPAKFISVALSTLATMVTMEMPQVNILSKADLFSDAGTFDLEFFQWLPDPSKLSDFLNDVPGLEQYKKLNTAICEVISSYDLLSFVPLNVQNKESMLHVIHLADRANGFSLTEQGDLRDLVFNI</sequence>
<evidence type="ECO:0000256" key="4">
    <source>
        <dbReference type="ARBA" id="ARBA00023134"/>
    </source>
</evidence>
<dbReference type="InterPro" id="IPR004130">
    <property type="entry name" value="Gpn"/>
</dbReference>
<dbReference type="PANTHER" id="PTHR21231:SF3">
    <property type="entry name" value="GPN-LOOP GTPASE 2"/>
    <property type="match status" value="1"/>
</dbReference>
<organism evidence="6 7">
    <name type="scientific">Diploscapter pachys</name>
    <dbReference type="NCBI Taxonomy" id="2018661"/>
    <lineage>
        <taxon>Eukaryota</taxon>
        <taxon>Metazoa</taxon>
        <taxon>Ecdysozoa</taxon>
        <taxon>Nematoda</taxon>
        <taxon>Chromadorea</taxon>
        <taxon>Rhabditida</taxon>
        <taxon>Rhabditina</taxon>
        <taxon>Rhabditomorpha</taxon>
        <taxon>Rhabditoidea</taxon>
        <taxon>Rhabditidae</taxon>
        <taxon>Diploscapter</taxon>
    </lineage>
</organism>
<comment type="function">
    <text evidence="5">Small GTPase required for proper localization of RNA polymerase II and III (RNAPII and RNAPIII). May act at an RNAP assembly step prior to nuclear import.</text>
</comment>
<accession>A0A2A2JE43</accession>
<dbReference type="InterPro" id="IPR027417">
    <property type="entry name" value="P-loop_NTPase"/>
</dbReference>
<keyword evidence="7" id="KW-1185">Reference proteome</keyword>
<keyword evidence="3 5" id="KW-0378">Hydrolase</keyword>
<comment type="caution">
    <text evidence="6">The sequence shown here is derived from an EMBL/GenBank/DDBJ whole genome shotgun (WGS) entry which is preliminary data.</text>
</comment>
<dbReference type="GO" id="GO:0005737">
    <property type="term" value="C:cytoplasm"/>
    <property type="evidence" value="ECO:0007669"/>
    <property type="project" value="TreeGrafter"/>
</dbReference>
<dbReference type="GO" id="GO:0003924">
    <property type="term" value="F:GTPase activity"/>
    <property type="evidence" value="ECO:0007669"/>
    <property type="project" value="TreeGrafter"/>
</dbReference>
<dbReference type="STRING" id="2018661.A0A2A2JE43"/>
<dbReference type="EMBL" id="LIAE01010490">
    <property type="protein sequence ID" value="PAV60010.1"/>
    <property type="molecule type" value="Genomic_DNA"/>
</dbReference>
<protein>
    <recommendedName>
        <fullName evidence="5">GPN-loop GTPase 2</fullName>
    </recommendedName>
</protein>
<proteinExistence type="inferred from homology"/>
<dbReference type="Proteomes" id="UP000218231">
    <property type="component" value="Unassembled WGS sequence"/>
</dbReference>
<dbReference type="Pfam" id="PF03029">
    <property type="entry name" value="ATP_bind_1"/>
    <property type="match status" value="1"/>
</dbReference>
<evidence type="ECO:0000313" key="6">
    <source>
        <dbReference type="EMBL" id="PAV60010.1"/>
    </source>
</evidence>
<dbReference type="OrthoDB" id="5839at2759"/>
<comment type="similarity">
    <text evidence="1 5">Belongs to the GPN-loop GTPase family.</text>
</comment>
<dbReference type="Gene3D" id="3.40.50.300">
    <property type="entry name" value="P-loop containing nucleotide triphosphate hydrolases"/>
    <property type="match status" value="1"/>
</dbReference>
<name>A0A2A2JE43_9BILA</name>
<dbReference type="GO" id="GO:0005525">
    <property type="term" value="F:GTP binding"/>
    <property type="evidence" value="ECO:0007669"/>
    <property type="project" value="UniProtKB-KW"/>
</dbReference>
<dbReference type="AlphaFoldDB" id="A0A2A2JE43"/>
<comment type="subunit">
    <text evidence="5">Binds to RNA polymerase II (RNAPII).</text>
</comment>
<evidence type="ECO:0000313" key="7">
    <source>
        <dbReference type="Proteomes" id="UP000218231"/>
    </source>
</evidence>
<reference evidence="6 7" key="1">
    <citation type="journal article" date="2017" name="Curr. Biol.">
        <title>Genome architecture and evolution of a unichromosomal asexual nematode.</title>
        <authorList>
            <person name="Fradin H."/>
            <person name="Zegar C."/>
            <person name="Gutwein M."/>
            <person name="Lucas J."/>
            <person name="Kovtun M."/>
            <person name="Corcoran D."/>
            <person name="Baugh L.R."/>
            <person name="Kiontke K."/>
            <person name="Gunsalus K."/>
            <person name="Fitch D.H."/>
            <person name="Piano F."/>
        </authorList>
    </citation>
    <scope>NUCLEOTIDE SEQUENCE [LARGE SCALE GENOMIC DNA]</scope>
    <source>
        <strain evidence="6">PF1309</strain>
    </source>
</reference>
<gene>
    <name evidence="6" type="ORF">WR25_18056</name>
</gene>
<dbReference type="PANTHER" id="PTHR21231">
    <property type="entry name" value="XPA-BINDING PROTEIN 1-RELATED"/>
    <property type="match status" value="1"/>
</dbReference>
<keyword evidence="2 5" id="KW-0547">Nucleotide-binding</keyword>
<evidence type="ECO:0000256" key="3">
    <source>
        <dbReference type="ARBA" id="ARBA00022801"/>
    </source>
</evidence>